<reference evidence="3 4" key="1">
    <citation type="journal article" date="2008" name="Int. J. Syst. Evol. Microbiol.">
        <title>Description of Roseateles aquatilis sp. nov. and Roseateles terrae sp. nov., in the class Betaproteobacteria, and emended description of the genus Roseateles.</title>
        <authorList>
            <person name="Gomila M."/>
            <person name="Bowien B."/>
            <person name="Falsen E."/>
            <person name="Moore E.R."/>
            <person name="Lalucat J."/>
        </authorList>
    </citation>
    <scope>NUCLEOTIDE SEQUENCE [LARGE SCALE GENOMIC DNA]</scope>
    <source>
        <strain evidence="3 4">CCUG 48205</strain>
    </source>
</reference>
<dbReference type="CDD" id="cd06225">
    <property type="entry name" value="HAMP"/>
    <property type="match status" value="1"/>
</dbReference>
<dbReference type="Proteomes" id="UP000197468">
    <property type="component" value="Unassembled WGS sequence"/>
</dbReference>
<keyword evidence="4" id="KW-1185">Reference proteome</keyword>
<gene>
    <name evidence="3" type="ORF">CDN99_25270</name>
</gene>
<dbReference type="EMBL" id="NIOF01000019">
    <property type="protein sequence ID" value="OWQ83782.1"/>
    <property type="molecule type" value="Genomic_DNA"/>
</dbReference>
<dbReference type="SMART" id="SM00304">
    <property type="entry name" value="HAMP"/>
    <property type="match status" value="1"/>
</dbReference>
<dbReference type="AlphaFoldDB" id="A0A246IU80"/>
<keyword evidence="1" id="KW-0472">Membrane</keyword>
<feature type="domain" description="HAMP" evidence="2">
    <location>
        <begin position="255"/>
        <end position="307"/>
    </location>
</feature>
<comment type="caution">
    <text evidence="3">The sequence shown here is derived from an EMBL/GenBank/DDBJ whole genome shotgun (WGS) entry which is preliminary data.</text>
</comment>
<dbReference type="InterPro" id="IPR003660">
    <property type="entry name" value="HAMP_dom"/>
</dbReference>
<keyword evidence="1" id="KW-1133">Transmembrane helix</keyword>
<organism evidence="3 4">
    <name type="scientific">Roseateles aquatilis</name>
    <dbReference type="NCBI Taxonomy" id="431061"/>
    <lineage>
        <taxon>Bacteria</taxon>
        <taxon>Pseudomonadati</taxon>
        <taxon>Pseudomonadota</taxon>
        <taxon>Betaproteobacteria</taxon>
        <taxon>Burkholderiales</taxon>
        <taxon>Sphaerotilaceae</taxon>
        <taxon>Roseateles</taxon>
    </lineage>
</organism>
<proteinExistence type="predicted"/>
<dbReference type="InterPro" id="IPR021796">
    <property type="entry name" value="Tll0287-like_dom"/>
</dbReference>
<dbReference type="GO" id="GO:0007165">
    <property type="term" value="P:signal transduction"/>
    <property type="evidence" value="ECO:0007669"/>
    <property type="project" value="InterPro"/>
</dbReference>
<evidence type="ECO:0000259" key="2">
    <source>
        <dbReference type="PROSITE" id="PS50885"/>
    </source>
</evidence>
<dbReference type="SUPFAM" id="SSF158472">
    <property type="entry name" value="HAMP domain-like"/>
    <property type="match status" value="1"/>
</dbReference>
<accession>A0A246IU80</accession>
<dbReference type="PROSITE" id="PS50885">
    <property type="entry name" value="HAMP"/>
    <property type="match status" value="1"/>
</dbReference>
<dbReference type="RefSeq" id="WP_088388039.1">
    <property type="nucleotide sequence ID" value="NZ_NIOF01000019.1"/>
</dbReference>
<evidence type="ECO:0000313" key="4">
    <source>
        <dbReference type="Proteomes" id="UP000197468"/>
    </source>
</evidence>
<evidence type="ECO:0000256" key="1">
    <source>
        <dbReference type="SAM" id="Phobius"/>
    </source>
</evidence>
<sequence>MSRIDTGSLASSREASSRRWNQWTLLFKFNLIFLGVFLLGLSGTAVVAWRWLQHDAQAQVADRARLLMHSASAVNSYTADHIRPLLEAQLRERFVPESVPAFSAHEVLATLSKAYQDYGYKAAMLNPTNPRNRAVAWEEDVIAQFTRKPGLTEFVGRRETPGGEALYIARPIRLSSALCLGCHTSPETAPATLVARYGPSNGFGWKLGETLGAEVVTVPMTLPLKQASEAFWGVLGALTAAFALMGVALNAMLWLLVIQPVTRLAQLADRVSLGEKVPPFDTGAGDEIGMLARSFTRMRRSLDKAMDMLERGA</sequence>
<feature type="transmembrane region" description="Helical" evidence="1">
    <location>
        <begin position="230"/>
        <end position="257"/>
    </location>
</feature>
<dbReference type="Gene3D" id="6.10.340.10">
    <property type="match status" value="1"/>
</dbReference>
<evidence type="ECO:0000313" key="3">
    <source>
        <dbReference type="EMBL" id="OWQ83782.1"/>
    </source>
</evidence>
<dbReference type="Pfam" id="PF11845">
    <property type="entry name" value="Tll0287-like"/>
    <property type="match status" value="1"/>
</dbReference>
<dbReference type="Pfam" id="PF00672">
    <property type="entry name" value="HAMP"/>
    <property type="match status" value="1"/>
</dbReference>
<keyword evidence="1" id="KW-0812">Transmembrane</keyword>
<dbReference type="GO" id="GO:0016020">
    <property type="term" value="C:membrane"/>
    <property type="evidence" value="ECO:0007669"/>
    <property type="project" value="InterPro"/>
</dbReference>
<feature type="transmembrane region" description="Helical" evidence="1">
    <location>
        <begin position="25"/>
        <end position="52"/>
    </location>
</feature>
<protein>
    <submittedName>
        <fullName evidence="3">Signal protein</fullName>
    </submittedName>
</protein>
<name>A0A246IU80_9BURK</name>
<dbReference type="OrthoDB" id="114218at2"/>